<name>A0ABM4TTB0_DROSZ</name>
<dbReference type="InterPro" id="IPR001810">
    <property type="entry name" value="F-box_dom"/>
</dbReference>
<feature type="domain" description="F-box" evidence="1">
    <location>
        <begin position="2"/>
        <end position="50"/>
    </location>
</feature>
<dbReference type="Gene3D" id="1.20.1280.50">
    <property type="match status" value="1"/>
</dbReference>
<accession>A0ABM4TTB0</accession>
<dbReference type="SUPFAM" id="SSF81383">
    <property type="entry name" value="F-box domain"/>
    <property type="match status" value="1"/>
</dbReference>
<dbReference type="GeneID" id="139353304"/>
<keyword evidence="2" id="KW-1185">Reference proteome</keyword>
<sequence>MNSLILDLNDDCLVSILTYLPTKDHLHFAHVCTRFRNVVVFNAKSLYKRVELTGTSEEYLLMHVVGVGDLVKNLYFTFDKEGVGDLNVLLKTIGCLINLEHATLNFSSPIPLPKILAIIQDLAKLPLLKDITMVQETHVTARRWFGPFIIPSGLNELEKVLKSLKELHRRTGSPIRCRHDEIINKRTKNKLNPAIYYVLY</sequence>
<evidence type="ECO:0000313" key="2">
    <source>
        <dbReference type="Proteomes" id="UP001652628"/>
    </source>
</evidence>
<reference evidence="3" key="1">
    <citation type="submission" date="2025-08" db="UniProtKB">
        <authorList>
            <consortium name="RefSeq"/>
        </authorList>
    </citation>
    <scope>IDENTIFICATION</scope>
</reference>
<organism evidence="2 3">
    <name type="scientific">Drosophila suzukii</name>
    <name type="common">Spotted-wing drosophila fruit fly</name>
    <dbReference type="NCBI Taxonomy" id="28584"/>
    <lineage>
        <taxon>Eukaryota</taxon>
        <taxon>Metazoa</taxon>
        <taxon>Ecdysozoa</taxon>
        <taxon>Arthropoda</taxon>
        <taxon>Hexapoda</taxon>
        <taxon>Insecta</taxon>
        <taxon>Pterygota</taxon>
        <taxon>Neoptera</taxon>
        <taxon>Endopterygota</taxon>
        <taxon>Diptera</taxon>
        <taxon>Brachycera</taxon>
        <taxon>Muscomorpha</taxon>
        <taxon>Ephydroidea</taxon>
        <taxon>Drosophilidae</taxon>
        <taxon>Drosophila</taxon>
        <taxon>Sophophora</taxon>
    </lineage>
</organism>
<protein>
    <recommendedName>
        <fullName evidence="1">F-box domain-containing protein</fullName>
    </recommendedName>
</protein>
<proteinExistence type="predicted"/>
<gene>
    <name evidence="3" type="primary">LOC139353304</name>
</gene>
<dbReference type="Pfam" id="PF00646">
    <property type="entry name" value="F-box"/>
    <property type="match status" value="1"/>
</dbReference>
<dbReference type="Proteomes" id="UP001652628">
    <property type="component" value="Chromosome 3"/>
</dbReference>
<dbReference type="InterPro" id="IPR036047">
    <property type="entry name" value="F-box-like_dom_sf"/>
</dbReference>
<evidence type="ECO:0000313" key="3">
    <source>
        <dbReference type="RefSeq" id="XP_070853201.1"/>
    </source>
</evidence>
<dbReference type="PROSITE" id="PS50181">
    <property type="entry name" value="FBOX"/>
    <property type="match status" value="1"/>
</dbReference>
<evidence type="ECO:0000259" key="1">
    <source>
        <dbReference type="PROSITE" id="PS50181"/>
    </source>
</evidence>
<dbReference type="RefSeq" id="XP_070853201.1">
    <property type="nucleotide sequence ID" value="XM_070997100.1"/>
</dbReference>